<evidence type="ECO:0000313" key="3">
    <source>
        <dbReference type="Proteomes" id="UP001157161"/>
    </source>
</evidence>
<gene>
    <name evidence="2" type="ORF">GCM10025875_18780</name>
</gene>
<dbReference type="AlphaFoldDB" id="A0AA38CRF7"/>
<sequence length="47" mass="5245">MMFDIPGRDDVERVVITKECVTDGNTPTLVLRSPSAKRSKVREKTPA</sequence>
<organism evidence="2 3">
    <name type="scientific">Litorihabitans aurantiacus</name>
    <dbReference type="NCBI Taxonomy" id="1930061"/>
    <lineage>
        <taxon>Bacteria</taxon>
        <taxon>Bacillati</taxon>
        <taxon>Actinomycetota</taxon>
        <taxon>Actinomycetes</taxon>
        <taxon>Micrococcales</taxon>
        <taxon>Beutenbergiaceae</taxon>
        <taxon>Litorihabitans</taxon>
    </lineage>
</organism>
<keyword evidence="3" id="KW-1185">Reference proteome</keyword>
<reference evidence="2" key="2">
    <citation type="submission" date="2023-02" db="EMBL/GenBank/DDBJ databases">
        <authorList>
            <person name="Sun Q."/>
            <person name="Mori K."/>
        </authorList>
    </citation>
    <scope>NUCLEOTIDE SEQUENCE</scope>
    <source>
        <strain evidence="2">NBRC 112290</strain>
    </source>
</reference>
<comment type="caution">
    <text evidence="2">The sequence shown here is derived from an EMBL/GenBank/DDBJ whole genome shotgun (WGS) entry which is preliminary data.</text>
</comment>
<feature type="region of interest" description="Disordered" evidence="1">
    <location>
        <begin position="27"/>
        <end position="47"/>
    </location>
</feature>
<accession>A0AA38CRF7</accession>
<evidence type="ECO:0008006" key="4">
    <source>
        <dbReference type="Google" id="ProtNLM"/>
    </source>
</evidence>
<evidence type="ECO:0000256" key="1">
    <source>
        <dbReference type="SAM" id="MobiDB-lite"/>
    </source>
</evidence>
<protein>
    <recommendedName>
        <fullName evidence="4">ATP-dependent Clp protease ATP-binding subunit ClpX</fullName>
    </recommendedName>
</protein>
<dbReference type="Proteomes" id="UP001157161">
    <property type="component" value="Unassembled WGS sequence"/>
</dbReference>
<proteinExistence type="predicted"/>
<reference evidence="2" key="1">
    <citation type="journal article" date="2014" name="Int. J. Syst. Evol. Microbiol.">
        <title>Complete genome sequence of Corynebacterium casei LMG S-19264T (=DSM 44701T), isolated from a smear-ripened cheese.</title>
        <authorList>
            <consortium name="US DOE Joint Genome Institute (JGI-PGF)"/>
            <person name="Walter F."/>
            <person name="Albersmeier A."/>
            <person name="Kalinowski J."/>
            <person name="Ruckert C."/>
        </authorList>
    </citation>
    <scope>NUCLEOTIDE SEQUENCE</scope>
    <source>
        <strain evidence="2">NBRC 112290</strain>
    </source>
</reference>
<dbReference type="EMBL" id="BSUM01000001">
    <property type="protein sequence ID" value="GMA31886.1"/>
    <property type="molecule type" value="Genomic_DNA"/>
</dbReference>
<evidence type="ECO:0000313" key="2">
    <source>
        <dbReference type="EMBL" id="GMA31886.1"/>
    </source>
</evidence>
<name>A0AA38CRF7_9MICO</name>